<evidence type="ECO:0000313" key="3">
    <source>
        <dbReference type="WBParaSite" id="TCONS_00003928.p1"/>
    </source>
</evidence>
<evidence type="ECO:0000313" key="2">
    <source>
        <dbReference type="Proteomes" id="UP000035681"/>
    </source>
</evidence>
<name>A0AAF5CZ68_STRER</name>
<keyword evidence="1" id="KW-1133">Transmembrane helix</keyword>
<feature type="transmembrane region" description="Helical" evidence="1">
    <location>
        <begin position="255"/>
        <end position="277"/>
    </location>
</feature>
<accession>A0AAF5CZ68</accession>
<feature type="transmembrane region" description="Helical" evidence="1">
    <location>
        <begin position="126"/>
        <end position="147"/>
    </location>
</feature>
<evidence type="ECO:0000256" key="1">
    <source>
        <dbReference type="SAM" id="Phobius"/>
    </source>
</evidence>
<feature type="transmembrane region" description="Helical" evidence="1">
    <location>
        <begin position="12"/>
        <end position="31"/>
    </location>
</feature>
<dbReference type="WBParaSite" id="TCONS_00003928.p1">
    <property type="protein sequence ID" value="TCONS_00003928.p1"/>
    <property type="gene ID" value="XLOC_000680"/>
</dbReference>
<feature type="transmembrane region" description="Helical" evidence="1">
    <location>
        <begin position="51"/>
        <end position="73"/>
    </location>
</feature>
<feature type="transmembrane region" description="Helical" evidence="1">
    <location>
        <begin position="178"/>
        <end position="199"/>
    </location>
</feature>
<keyword evidence="2" id="KW-1185">Reference proteome</keyword>
<sequence>KKFYPINKSYYYAAIQQEIMMSIVFLPNLYYLYVTLSDTVFKKRPLLKKTILIFTILNILYIINTITAMSYYLNGYFNDGLIRVETCFYIRRTQMLLLTFLVTFPLVFTVHRYFTVFSQNSYQNYICIVIFIVSNIPSFTLFAAMFLKKKNIWVPDEVCTFIRVSSISGINKIVDSTYYVTLGVPLIVGIINVLLIRRLSKLSKTSSVGMCKRNENKTVFINLFIQTFQPFIGQWPSILFYYYLVLTQNNIYLVWRIIDALIAISLVLNIFFSMIFIKDVRNAVFRKIGIKYANTVTMANNNIILSKSKNTIMN</sequence>
<dbReference type="Proteomes" id="UP000035681">
    <property type="component" value="Unplaced"/>
</dbReference>
<feature type="transmembrane region" description="Helical" evidence="1">
    <location>
        <begin position="93"/>
        <end position="114"/>
    </location>
</feature>
<keyword evidence="1" id="KW-0812">Transmembrane</keyword>
<feature type="transmembrane region" description="Helical" evidence="1">
    <location>
        <begin position="219"/>
        <end position="243"/>
    </location>
</feature>
<organism evidence="2 3">
    <name type="scientific">Strongyloides stercoralis</name>
    <name type="common">Threadworm</name>
    <dbReference type="NCBI Taxonomy" id="6248"/>
    <lineage>
        <taxon>Eukaryota</taxon>
        <taxon>Metazoa</taxon>
        <taxon>Ecdysozoa</taxon>
        <taxon>Nematoda</taxon>
        <taxon>Chromadorea</taxon>
        <taxon>Rhabditida</taxon>
        <taxon>Tylenchina</taxon>
        <taxon>Panagrolaimomorpha</taxon>
        <taxon>Strongyloidoidea</taxon>
        <taxon>Strongyloididae</taxon>
        <taxon>Strongyloides</taxon>
    </lineage>
</organism>
<dbReference type="AlphaFoldDB" id="A0AAF5CZ68"/>
<proteinExistence type="predicted"/>
<reference evidence="3" key="1">
    <citation type="submission" date="2024-02" db="UniProtKB">
        <authorList>
            <consortium name="WormBaseParasite"/>
        </authorList>
    </citation>
    <scope>IDENTIFICATION</scope>
</reference>
<protein>
    <submittedName>
        <fullName evidence="3">Uncharacterized protein</fullName>
    </submittedName>
</protein>
<keyword evidence="1" id="KW-0472">Membrane</keyword>